<comment type="caution">
    <text evidence="3">Lacks conserved residue(s) required for the propagation of feature annotation.</text>
</comment>
<proteinExistence type="predicted"/>
<dbReference type="STRING" id="307972.A0A2G8K2T6"/>
<reference evidence="5 6" key="1">
    <citation type="journal article" date="2017" name="PLoS Biol.">
        <title>The sea cucumber genome provides insights into morphological evolution and visceral regeneration.</title>
        <authorList>
            <person name="Zhang X."/>
            <person name="Sun L."/>
            <person name="Yuan J."/>
            <person name="Sun Y."/>
            <person name="Gao Y."/>
            <person name="Zhang L."/>
            <person name="Li S."/>
            <person name="Dai H."/>
            <person name="Hamel J.F."/>
            <person name="Liu C."/>
            <person name="Yu Y."/>
            <person name="Liu S."/>
            <person name="Lin W."/>
            <person name="Guo K."/>
            <person name="Jin S."/>
            <person name="Xu P."/>
            <person name="Storey K.B."/>
            <person name="Huan P."/>
            <person name="Zhang T."/>
            <person name="Zhou Y."/>
            <person name="Zhang J."/>
            <person name="Lin C."/>
            <person name="Li X."/>
            <person name="Xing L."/>
            <person name="Huo D."/>
            <person name="Sun M."/>
            <person name="Wang L."/>
            <person name="Mercier A."/>
            <person name="Li F."/>
            <person name="Yang H."/>
            <person name="Xiang J."/>
        </authorList>
    </citation>
    <scope>NUCLEOTIDE SEQUENCE [LARGE SCALE GENOMIC DNA]</scope>
    <source>
        <strain evidence="5">Shaxun</strain>
        <tissue evidence="5">Muscle</tissue>
    </source>
</reference>
<dbReference type="EMBL" id="MRZV01000942">
    <property type="protein sequence ID" value="PIK42326.1"/>
    <property type="molecule type" value="Genomic_DNA"/>
</dbReference>
<dbReference type="InterPro" id="IPR035914">
    <property type="entry name" value="Sperma_CUB_dom_sf"/>
</dbReference>
<keyword evidence="2" id="KW-1015">Disulfide bond</keyword>
<dbReference type="CDD" id="cd00041">
    <property type="entry name" value="CUB"/>
    <property type="match status" value="2"/>
</dbReference>
<protein>
    <submittedName>
        <fullName evidence="5">Putative deleted in malignant brain tumors 1 protein</fullName>
    </submittedName>
</protein>
<keyword evidence="6" id="KW-1185">Reference proteome</keyword>
<dbReference type="Gene3D" id="2.60.120.290">
    <property type="entry name" value="Spermadhesin, CUB domain"/>
    <property type="match status" value="2"/>
</dbReference>
<evidence type="ECO:0000256" key="1">
    <source>
        <dbReference type="ARBA" id="ARBA00022737"/>
    </source>
</evidence>
<sequence>MDIESSSSSCYDSLKAFDGSSTTAMLIATLCGSTVPDPVYSTANEMYLQFESDGSVTKAGFKALVKFVDPSVVPTEAAAPTTGCGSVHTDPTGTIMTPNYPNDYPNSADCDTTIISQDRNAKVTLTFDNFETELSGNCQYDYVLIYDGADSSFPFMDRFCGSVIPGPITSTGPDMYIKFVSDYSVGASGISATYTSA</sequence>
<evidence type="ECO:0000256" key="3">
    <source>
        <dbReference type="PROSITE-ProRule" id="PRU00059"/>
    </source>
</evidence>
<keyword evidence="1" id="KW-0677">Repeat</keyword>
<dbReference type="PANTHER" id="PTHR24251">
    <property type="entry name" value="OVOCHYMASE-RELATED"/>
    <property type="match status" value="1"/>
</dbReference>
<dbReference type="Proteomes" id="UP000230750">
    <property type="component" value="Unassembled WGS sequence"/>
</dbReference>
<comment type="caution">
    <text evidence="5">The sequence shown here is derived from an EMBL/GenBank/DDBJ whole genome shotgun (WGS) entry which is preliminary data.</text>
</comment>
<feature type="domain" description="CUB" evidence="4">
    <location>
        <begin position="1"/>
        <end position="68"/>
    </location>
</feature>
<evidence type="ECO:0000259" key="4">
    <source>
        <dbReference type="PROSITE" id="PS01180"/>
    </source>
</evidence>
<dbReference type="FunFam" id="2.60.120.290:FF:000013">
    <property type="entry name" value="Membrane frizzled-related protein"/>
    <property type="match status" value="1"/>
</dbReference>
<dbReference type="PANTHER" id="PTHR24251:SF37">
    <property type="entry name" value="CUB DOMAIN-CONTAINING PROTEIN"/>
    <property type="match status" value="1"/>
</dbReference>
<dbReference type="InterPro" id="IPR000859">
    <property type="entry name" value="CUB_dom"/>
</dbReference>
<feature type="domain" description="CUB" evidence="4">
    <location>
        <begin position="84"/>
        <end position="197"/>
    </location>
</feature>
<evidence type="ECO:0000313" key="5">
    <source>
        <dbReference type="EMBL" id="PIK42326.1"/>
    </source>
</evidence>
<dbReference type="OrthoDB" id="6116165at2759"/>
<evidence type="ECO:0000256" key="2">
    <source>
        <dbReference type="ARBA" id="ARBA00023157"/>
    </source>
</evidence>
<name>A0A2G8K2T6_STIJA</name>
<accession>A0A2G8K2T6</accession>
<gene>
    <name evidence="5" type="ORF">BSL78_20809</name>
</gene>
<evidence type="ECO:0000313" key="6">
    <source>
        <dbReference type="Proteomes" id="UP000230750"/>
    </source>
</evidence>
<dbReference type="SMART" id="SM00042">
    <property type="entry name" value="CUB"/>
    <property type="match status" value="1"/>
</dbReference>
<dbReference type="SUPFAM" id="SSF49854">
    <property type="entry name" value="Spermadhesin, CUB domain"/>
    <property type="match status" value="2"/>
</dbReference>
<dbReference type="AlphaFoldDB" id="A0A2G8K2T6"/>
<dbReference type="Pfam" id="PF00431">
    <property type="entry name" value="CUB"/>
    <property type="match status" value="2"/>
</dbReference>
<dbReference type="PROSITE" id="PS01180">
    <property type="entry name" value="CUB"/>
    <property type="match status" value="2"/>
</dbReference>
<organism evidence="5 6">
    <name type="scientific">Stichopus japonicus</name>
    <name type="common">Sea cucumber</name>
    <dbReference type="NCBI Taxonomy" id="307972"/>
    <lineage>
        <taxon>Eukaryota</taxon>
        <taxon>Metazoa</taxon>
        <taxon>Echinodermata</taxon>
        <taxon>Eleutherozoa</taxon>
        <taxon>Echinozoa</taxon>
        <taxon>Holothuroidea</taxon>
        <taxon>Aspidochirotacea</taxon>
        <taxon>Aspidochirotida</taxon>
        <taxon>Stichopodidae</taxon>
        <taxon>Apostichopus</taxon>
    </lineage>
</organism>